<sequence length="149" mass="15961">MDDAKNIGKIAESHFENGLLCAESVVTAIADYHGVDNKLVSKMATAFCGGMARTCGQCGALSGAVMGISLALGRDSKDDTVTEAYEATQELVQRFENEFGARDCHKLLGCDISTKRGMEQFKAQNLRVNCTKYTGKAAEIAVQVLSKNS</sequence>
<dbReference type="EMBL" id="RJVQ01000003">
    <property type="protein sequence ID" value="RQW63719.1"/>
    <property type="molecule type" value="Genomic_DNA"/>
</dbReference>
<proteinExistence type="predicted"/>
<organism evidence="1 2">
    <name type="scientific">Vibrio viridaestus</name>
    <dbReference type="NCBI Taxonomy" id="2487322"/>
    <lineage>
        <taxon>Bacteria</taxon>
        <taxon>Pseudomonadati</taxon>
        <taxon>Pseudomonadota</taxon>
        <taxon>Gammaproteobacteria</taxon>
        <taxon>Vibrionales</taxon>
        <taxon>Vibrionaceae</taxon>
        <taxon>Vibrio</taxon>
    </lineage>
</organism>
<dbReference type="NCBIfam" id="TIGR01909">
    <property type="entry name" value="C_GCAxxG_C_C"/>
    <property type="match status" value="1"/>
</dbReference>
<dbReference type="RefSeq" id="WP_124936667.1">
    <property type="nucleotide sequence ID" value="NZ_RJVQ01000003.1"/>
</dbReference>
<name>A0A3N9THR3_9VIBR</name>
<accession>A0A3N9THR3</accession>
<dbReference type="Pfam" id="PF09719">
    <property type="entry name" value="C_GCAxxG_C_C"/>
    <property type="match status" value="1"/>
</dbReference>
<gene>
    <name evidence="1" type="ORF">EES38_08060</name>
</gene>
<dbReference type="AlphaFoldDB" id="A0A3N9THR3"/>
<comment type="caution">
    <text evidence="1">The sequence shown here is derived from an EMBL/GenBank/DDBJ whole genome shotgun (WGS) entry which is preliminary data.</text>
</comment>
<protein>
    <submittedName>
        <fullName evidence="1">C_GCAxxG_C_C family protein</fullName>
    </submittedName>
</protein>
<reference evidence="1 2" key="1">
    <citation type="submission" date="2018-11" db="EMBL/GenBank/DDBJ databases">
        <title>Vibrio LJC006 sp. nov., isolated from seawater during the bloom of the enteromorpha.</title>
        <authorList>
            <person name="Liang J."/>
        </authorList>
    </citation>
    <scope>NUCLEOTIDE SEQUENCE [LARGE SCALE GENOMIC DNA]</scope>
    <source>
        <strain evidence="1 2">LJC006</strain>
    </source>
</reference>
<evidence type="ECO:0000313" key="1">
    <source>
        <dbReference type="EMBL" id="RQW63719.1"/>
    </source>
</evidence>
<dbReference type="Proteomes" id="UP000281112">
    <property type="component" value="Unassembled WGS sequence"/>
</dbReference>
<evidence type="ECO:0000313" key="2">
    <source>
        <dbReference type="Proteomes" id="UP000281112"/>
    </source>
</evidence>
<dbReference type="InterPro" id="IPR010181">
    <property type="entry name" value="CGCAxxGCC_motif"/>
</dbReference>
<dbReference type="OrthoDB" id="5874197at2"/>
<keyword evidence="2" id="KW-1185">Reference proteome</keyword>